<evidence type="ECO:0000313" key="1">
    <source>
        <dbReference type="EMBL" id="MBB1124816.1"/>
    </source>
</evidence>
<sequence>MPQSFKSVRFAKSVWLTDHAIEAMYKRHVTVAEIITLIENGDYFEKDKQHGWIFYYFPARSDNNVCAAIVIGQAIVIKTIMVNWTKRSNLV</sequence>
<dbReference type="InterPro" id="IPR025354">
    <property type="entry name" value="DUF4258"/>
</dbReference>
<comment type="caution">
    <text evidence="1">The sequence shown here is derived from an EMBL/GenBank/DDBJ whole genome shotgun (WGS) entry which is preliminary data.</text>
</comment>
<dbReference type="AlphaFoldDB" id="A0A839HBK4"/>
<gene>
    <name evidence="1" type="ORF">HUK38_01045</name>
</gene>
<protein>
    <submittedName>
        <fullName evidence="1">DUF4258 domain-containing protein</fullName>
    </submittedName>
</protein>
<dbReference type="RefSeq" id="WP_182581923.1">
    <property type="nucleotide sequence ID" value="NZ_JABVCQ010000002.1"/>
</dbReference>
<proteinExistence type="predicted"/>
<dbReference type="Pfam" id="PF14076">
    <property type="entry name" value="DUF4258"/>
    <property type="match status" value="1"/>
</dbReference>
<accession>A0A839HBK4</accession>
<evidence type="ECO:0000313" key="2">
    <source>
        <dbReference type="Proteomes" id="UP000548632"/>
    </source>
</evidence>
<organism evidence="1 2">
    <name type="scientific">Thiospirillum jenense</name>
    <dbReference type="NCBI Taxonomy" id="1653858"/>
    <lineage>
        <taxon>Bacteria</taxon>
        <taxon>Pseudomonadati</taxon>
        <taxon>Pseudomonadota</taxon>
        <taxon>Gammaproteobacteria</taxon>
        <taxon>Chromatiales</taxon>
        <taxon>Chromatiaceae</taxon>
        <taxon>Thiospirillum</taxon>
    </lineage>
</organism>
<dbReference type="Proteomes" id="UP000548632">
    <property type="component" value="Unassembled WGS sequence"/>
</dbReference>
<reference evidence="1 2" key="1">
    <citation type="journal article" date="2020" name="Arch. Microbiol.">
        <title>The genome sequence of the giant phototrophic gammaproteobacterium Thiospirillum jenense gives insight into its physiological properties and phylogenetic relationships.</title>
        <authorList>
            <person name="Imhoff J.F."/>
            <person name="Meyer T.E."/>
            <person name="Kyndt J.A."/>
        </authorList>
    </citation>
    <scope>NUCLEOTIDE SEQUENCE [LARGE SCALE GENOMIC DNA]</scope>
    <source>
        <strain evidence="1 2">DSM 216</strain>
    </source>
</reference>
<dbReference type="EMBL" id="JABVCQ010000002">
    <property type="protein sequence ID" value="MBB1124816.1"/>
    <property type="molecule type" value="Genomic_DNA"/>
</dbReference>
<keyword evidence="2" id="KW-1185">Reference proteome</keyword>
<name>A0A839HBK4_9GAMM</name>